<reference evidence="1 2" key="1">
    <citation type="journal article" date="2015" name="Nature">
        <title>rRNA introns, odd ribosomes, and small enigmatic genomes across a large radiation of phyla.</title>
        <authorList>
            <person name="Brown C.T."/>
            <person name="Hug L.A."/>
            <person name="Thomas B.C."/>
            <person name="Sharon I."/>
            <person name="Castelle C.J."/>
            <person name="Singh A."/>
            <person name="Wilkins M.J."/>
            <person name="Williams K.H."/>
            <person name="Banfield J.F."/>
        </authorList>
    </citation>
    <scope>NUCLEOTIDE SEQUENCE [LARGE SCALE GENOMIC DNA]</scope>
</reference>
<sequence>MKLQNIIRNSVASPGKATIKGTDVTVEFVLEQLASGASVEDIRKQHPSLTEGLVLEAIAFAADELKKQGEDAERTAWTQSFIQEYRPALEALAKQ</sequence>
<accession>A0A0G2AKM1</accession>
<protein>
    <recommendedName>
        <fullName evidence="3">DUF433 domain-containing protein</fullName>
    </recommendedName>
</protein>
<gene>
    <name evidence="1" type="ORF">UY76_C0008G0017</name>
</gene>
<evidence type="ECO:0000313" key="1">
    <source>
        <dbReference type="EMBL" id="KKW33144.1"/>
    </source>
</evidence>
<organism evidence="1 2">
    <name type="scientific">Candidatus Uhrbacteria bacterium GW2011_GWA2_52_8d</name>
    <dbReference type="NCBI Taxonomy" id="1618979"/>
    <lineage>
        <taxon>Bacteria</taxon>
        <taxon>Candidatus Uhriibacteriota</taxon>
    </lineage>
</organism>
<comment type="caution">
    <text evidence="1">The sequence shown here is derived from an EMBL/GenBank/DDBJ whole genome shotgun (WGS) entry which is preliminary data.</text>
</comment>
<dbReference type="Proteomes" id="UP000034054">
    <property type="component" value="Unassembled WGS sequence"/>
</dbReference>
<dbReference type="Pfam" id="PF04255">
    <property type="entry name" value="DUF433"/>
    <property type="match status" value="1"/>
</dbReference>
<proteinExistence type="predicted"/>
<dbReference type="SUPFAM" id="SSF46689">
    <property type="entry name" value="Homeodomain-like"/>
    <property type="match status" value="1"/>
</dbReference>
<dbReference type="Gene3D" id="1.10.10.10">
    <property type="entry name" value="Winged helix-like DNA-binding domain superfamily/Winged helix DNA-binding domain"/>
    <property type="match status" value="1"/>
</dbReference>
<dbReference type="InterPro" id="IPR009057">
    <property type="entry name" value="Homeodomain-like_sf"/>
</dbReference>
<dbReference type="AlphaFoldDB" id="A0A0G2AKM1"/>
<evidence type="ECO:0000313" key="2">
    <source>
        <dbReference type="Proteomes" id="UP000034054"/>
    </source>
</evidence>
<name>A0A0G2AKM1_9BACT</name>
<dbReference type="InterPro" id="IPR007367">
    <property type="entry name" value="DUF433"/>
</dbReference>
<dbReference type="EMBL" id="LCRH01000008">
    <property type="protein sequence ID" value="KKW33144.1"/>
    <property type="molecule type" value="Genomic_DNA"/>
</dbReference>
<evidence type="ECO:0008006" key="3">
    <source>
        <dbReference type="Google" id="ProtNLM"/>
    </source>
</evidence>
<dbReference type="InterPro" id="IPR036388">
    <property type="entry name" value="WH-like_DNA-bd_sf"/>
</dbReference>